<dbReference type="PANTHER" id="PTHR30146">
    <property type="entry name" value="LACI-RELATED TRANSCRIPTIONAL REPRESSOR"/>
    <property type="match status" value="1"/>
</dbReference>
<dbReference type="Gene3D" id="3.40.50.2300">
    <property type="match status" value="2"/>
</dbReference>
<dbReference type="SUPFAM" id="SSF47413">
    <property type="entry name" value="lambda repressor-like DNA-binding domains"/>
    <property type="match status" value="1"/>
</dbReference>
<proteinExistence type="predicted"/>
<feature type="domain" description="HTH lacI-type" evidence="4">
    <location>
        <begin position="5"/>
        <end position="59"/>
    </location>
</feature>
<sequence length="351" mass="38960">MKRNITLKALSKSLNVSVSTVSKALNDSPEISVATRKKIKEIAALNNYIPNASAQNLKNKKTKKIGVVIPGILPHFFAEALNGIEETANKMGYQVMICISKDSLNREQEIIKNLLNNQVDGFIISLAQESQATNNLNHIKEITKWKIPLVLFDRVSEEINCDKIVLNEELQAELATLDLIKTGCENIIYLSGIPNTSVSEQRKAGCLTAIREHGLPERIIEFEGENFPAHLIKKLAVDKKIDGILAADELSAVITMKTLIKAGLKIPEDISVISYTNGTMGSHFIPSLSVIDQQAHMQGKISVETLLDRIEGHLLMDPILYRLKSKIIHKESTRKTSSISQRGLLISKFFN</sequence>
<reference evidence="5" key="1">
    <citation type="submission" date="2022-06" db="EMBL/GenBank/DDBJ databases">
        <title>Gramella sediminis sp. nov., isolated from deep-sea sediment of the Indian Ocean.</title>
        <authorList>
            <person name="Yang L."/>
        </authorList>
    </citation>
    <scope>NUCLEOTIDE SEQUENCE</scope>
    <source>
        <strain evidence="5">HMD3159</strain>
    </source>
</reference>
<organism evidence="5 6">
    <name type="scientific">Gramella jeungdoensis</name>
    <dbReference type="NCBI Taxonomy" id="708091"/>
    <lineage>
        <taxon>Bacteria</taxon>
        <taxon>Pseudomonadati</taxon>
        <taxon>Bacteroidota</taxon>
        <taxon>Flavobacteriia</taxon>
        <taxon>Flavobacteriales</taxon>
        <taxon>Flavobacteriaceae</taxon>
        <taxon>Christiangramia</taxon>
    </lineage>
</organism>
<dbReference type="EMBL" id="JAMSCK010000006">
    <property type="protein sequence ID" value="MCM8570855.1"/>
    <property type="molecule type" value="Genomic_DNA"/>
</dbReference>
<evidence type="ECO:0000256" key="1">
    <source>
        <dbReference type="ARBA" id="ARBA00023015"/>
    </source>
</evidence>
<keyword evidence="1" id="KW-0805">Transcription regulation</keyword>
<accession>A0ABT0Z6N5</accession>
<evidence type="ECO:0000256" key="3">
    <source>
        <dbReference type="ARBA" id="ARBA00023163"/>
    </source>
</evidence>
<keyword evidence="3" id="KW-0804">Transcription</keyword>
<evidence type="ECO:0000313" key="6">
    <source>
        <dbReference type="Proteomes" id="UP001155077"/>
    </source>
</evidence>
<dbReference type="SMART" id="SM00354">
    <property type="entry name" value="HTH_LACI"/>
    <property type="match status" value="1"/>
</dbReference>
<comment type="caution">
    <text evidence="5">The sequence shown here is derived from an EMBL/GenBank/DDBJ whole genome shotgun (WGS) entry which is preliminary data.</text>
</comment>
<gene>
    <name evidence="5" type="ORF">NE848_15775</name>
</gene>
<dbReference type="PANTHER" id="PTHR30146:SF109">
    <property type="entry name" value="HTH-TYPE TRANSCRIPTIONAL REGULATOR GALS"/>
    <property type="match status" value="1"/>
</dbReference>
<dbReference type="InterPro" id="IPR000843">
    <property type="entry name" value="HTH_LacI"/>
</dbReference>
<dbReference type="RefSeq" id="WP_252115475.1">
    <property type="nucleotide sequence ID" value="NZ_JAMSCK010000006.1"/>
</dbReference>
<dbReference type="CDD" id="cd06267">
    <property type="entry name" value="PBP1_LacI_sugar_binding-like"/>
    <property type="match status" value="1"/>
</dbReference>
<dbReference type="SUPFAM" id="SSF53822">
    <property type="entry name" value="Periplasmic binding protein-like I"/>
    <property type="match status" value="1"/>
</dbReference>
<dbReference type="Pfam" id="PF00356">
    <property type="entry name" value="LacI"/>
    <property type="match status" value="1"/>
</dbReference>
<dbReference type="PROSITE" id="PS50932">
    <property type="entry name" value="HTH_LACI_2"/>
    <property type="match status" value="1"/>
</dbReference>
<keyword evidence="2" id="KW-0238">DNA-binding</keyword>
<dbReference type="Pfam" id="PF13377">
    <property type="entry name" value="Peripla_BP_3"/>
    <property type="match status" value="1"/>
</dbReference>
<dbReference type="Proteomes" id="UP001155077">
    <property type="component" value="Unassembled WGS sequence"/>
</dbReference>
<evidence type="ECO:0000259" key="4">
    <source>
        <dbReference type="PROSITE" id="PS50932"/>
    </source>
</evidence>
<dbReference type="InterPro" id="IPR010982">
    <property type="entry name" value="Lambda_DNA-bd_dom_sf"/>
</dbReference>
<protein>
    <submittedName>
        <fullName evidence="5">LacI family transcriptional regulator</fullName>
    </submittedName>
</protein>
<dbReference type="CDD" id="cd01392">
    <property type="entry name" value="HTH_LacI"/>
    <property type="match status" value="1"/>
</dbReference>
<evidence type="ECO:0000313" key="5">
    <source>
        <dbReference type="EMBL" id="MCM8570855.1"/>
    </source>
</evidence>
<dbReference type="InterPro" id="IPR028082">
    <property type="entry name" value="Peripla_BP_I"/>
</dbReference>
<dbReference type="InterPro" id="IPR046335">
    <property type="entry name" value="LacI/GalR-like_sensor"/>
</dbReference>
<keyword evidence="6" id="KW-1185">Reference proteome</keyword>
<dbReference type="Gene3D" id="1.10.260.40">
    <property type="entry name" value="lambda repressor-like DNA-binding domains"/>
    <property type="match status" value="1"/>
</dbReference>
<name>A0ABT0Z6N5_9FLAO</name>
<evidence type="ECO:0000256" key="2">
    <source>
        <dbReference type="ARBA" id="ARBA00023125"/>
    </source>
</evidence>